<dbReference type="InterPro" id="IPR011050">
    <property type="entry name" value="Pectin_lyase_fold/virulence"/>
</dbReference>
<organism evidence="1 2">
    <name type="scientific">Segnochrobactrum spirostomi</name>
    <dbReference type="NCBI Taxonomy" id="2608987"/>
    <lineage>
        <taxon>Bacteria</taxon>
        <taxon>Pseudomonadati</taxon>
        <taxon>Pseudomonadota</taxon>
        <taxon>Alphaproteobacteria</taxon>
        <taxon>Hyphomicrobiales</taxon>
        <taxon>Segnochrobactraceae</taxon>
        <taxon>Segnochrobactrum</taxon>
    </lineage>
</organism>
<dbReference type="RefSeq" id="WP_153479597.1">
    <property type="nucleotide sequence ID" value="NZ_VWNA01000001.1"/>
</dbReference>
<reference evidence="1 2" key="1">
    <citation type="submission" date="2019-09" db="EMBL/GenBank/DDBJ databases">
        <title>Segnochrobactrum spirostomi gen. nov., sp. nov., isolated from the ciliate Spirostomum cf. yagiui and description of a novel family, Segnochrobactraceae fam. nov. within the order Rhizobiales of the class Alphaproteobacteria.</title>
        <authorList>
            <person name="Akter S."/>
            <person name="Shazib S.U.A."/>
            <person name="Shin M.K."/>
        </authorList>
    </citation>
    <scope>NUCLEOTIDE SEQUENCE [LARGE SCALE GENOMIC DNA]</scope>
    <source>
        <strain evidence="1 2">Sp-1</strain>
    </source>
</reference>
<comment type="caution">
    <text evidence="1">The sequence shown here is derived from an EMBL/GenBank/DDBJ whole genome shotgun (WGS) entry which is preliminary data.</text>
</comment>
<evidence type="ECO:0000313" key="2">
    <source>
        <dbReference type="Proteomes" id="UP000332515"/>
    </source>
</evidence>
<dbReference type="SUPFAM" id="SSF51126">
    <property type="entry name" value="Pectin lyase-like"/>
    <property type="match status" value="1"/>
</dbReference>
<dbReference type="InterPro" id="IPR012334">
    <property type="entry name" value="Pectin_lyas_fold"/>
</dbReference>
<evidence type="ECO:0000313" key="1">
    <source>
        <dbReference type="EMBL" id="MQT12312.1"/>
    </source>
</evidence>
<proteinExistence type="predicted"/>
<dbReference type="AlphaFoldDB" id="A0A6A7Y3K0"/>
<evidence type="ECO:0008006" key="3">
    <source>
        <dbReference type="Google" id="ProtNLM"/>
    </source>
</evidence>
<protein>
    <recommendedName>
        <fullName evidence="3">DUF1565 domain-containing protein</fullName>
    </recommendedName>
</protein>
<sequence>MTGSILELGNRADMPLRSILDGTEILPALAGAAPVALAADTLRGLEGESVTLPAGLGWDHSVLDLTDLVLFRRPGGPAVCRTAASPAAAFATRSPYAGWPVYWVDRAAGSDANAGTTAAAPFLSIHKAISAANAAGTPAIVKIKAGTYERPRGFSNSNAVSPQQDMVFVAYGGRVVTGPFDSLTWARDATYGNCFTATRSNTGRVFDLVALDGFGHYTELSQVADAATCNAHPGTWALVGSTLYVHRADAVAVSDANTRAYLSNVDNFAHRGSTQKNFAFLGESAGDGFDLEGGYQGALVLNYTAAWATPGIVTAAGATFRYAGTAANPADNVAIQSKAGLVFFADCDASKATKDGFNIHNSYSGAALRAVALHCSGFDNGRGASTSNNTWTVHEDIVALDLAGIYGRCRGAGVHIIGASRLACIGTASADSLGDIVNGGTAPPSEFRAENSAQLWLDRCPLPWEGAGRIFLQAEGTAAIRTRGMEPLRGAKRALGAAVIETY</sequence>
<dbReference type="Proteomes" id="UP000332515">
    <property type="component" value="Unassembled WGS sequence"/>
</dbReference>
<keyword evidence="2" id="KW-1185">Reference proteome</keyword>
<dbReference type="EMBL" id="VWNA01000001">
    <property type="protein sequence ID" value="MQT12312.1"/>
    <property type="molecule type" value="Genomic_DNA"/>
</dbReference>
<gene>
    <name evidence="1" type="ORF">F0357_06475</name>
</gene>
<accession>A0A6A7Y3K0</accession>
<name>A0A6A7Y3K0_9HYPH</name>
<dbReference type="Gene3D" id="2.160.20.10">
    <property type="entry name" value="Single-stranded right-handed beta-helix, Pectin lyase-like"/>
    <property type="match status" value="1"/>
</dbReference>